<evidence type="ECO:0000313" key="3">
    <source>
        <dbReference type="EMBL" id="EZQ04690.1"/>
    </source>
</evidence>
<feature type="transmembrane region" description="Helical" evidence="1">
    <location>
        <begin position="114"/>
        <end position="136"/>
    </location>
</feature>
<accession>A0A031LMP4</accession>
<dbReference type="SUPFAM" id="SSF82861">
    <property type="entry name" value="Mechanosensitive channel protein MscS (YggB), transmembrane region"/>
    <property type="match status" value="1"/>
</dbReference>
<feature type="transmembrane region" description="Helical" evidence="1">
    <location>
        <begin position="44"/>
        <end position="65"/>
    </location>
</feature>
<proteinExistence type="predicted"/>
<comment type="caution">
    <text evidence="3">The sequence shown here is derived from an EMBL/GenBank/DDBJ whole genome shotgun (WGS) entry which is preliminary data.</text>
</comment>
<protein>
    <submittedName>
        <fullName evidence="3">Mechanosensitive ion channel protein MscS</fullName>
    </submittedName>
</protein>
<reference evidence="3 4" key="1">
    <citation type="submission" date="2014-03" db="EMBL/GenBank/DDBJ databases">
        <title>Draft genome sequence of the novel thermoacidophilic archaea Acidianus copahuensis ALE1 strain, isolated from Copahue volcanic area in Neuquen Argentina.</title>
        <authorList>
            <person name="Urbieta M.S."/>
            <person name="Rascovan N."/>
            <person name="Castro C."/>
            <person name="Revale S."/>
            <person name="Giaveno M.A."/>
            <person name="Vazquez M.P."/>
            <person name="Donati E.R."/>
        </authorList>
    </citation>
    <scope>NUCLEOTIDE SEQUENCE [LARGE SCALE GENOMIC DNA]</scope>
    <source>
        <strain evidence="3 4">ALE1</strain>
    </source>
</reference>
<dbReference type="InterPro" id="IPR006685">
    <property type="entry name" value="MscS_channel_2nd"/>
</dbReference>
<organism evidence="3 4">
    <name type="scientific">Candidatus Acidianus copahuensis</name>
    <dbReference type="NCBI Taxonomy" id="1160895"/>
    <lineage>
        <taxon>Archaea</taxon>
        <taxon>Thermoproteota</taxon>
        <taxon>Thermoprotei</taxon>
        <taxon>Sulfolobales</taxon>
        <taxon>Sulfolobaceae</taxon>
        <taxon>Acidianus</taxon>
    </lineage>
</organism>
<dbReference type="OrthoDB" id="34502at2157"/>
<feature type="transmembrane region" description="Helical" evidence="1">
    <location>
        <begin position="12"/>
        <end position="32"/>
    </location>
</feature>
<dbReference type="STRING" id="1160895.CM19_08215"/>
<dbReference type="GO" id="GO:0016020">
    <property type="term" value="C:membrane"/>
    <property type="evidence" value="ECO:0007669"/>
    <property type="project" value="InterPro"/>
</dbReference>
<evidence type="ECO:0000259" key="2">
    <source>
        <dbReference type="Pfam" id="PF00924"/>
    </source>
</evidence>
<dbReference type="PANTHER" id="PTHR30221">
    <property type="entry name" value="SMALL-CONDUCTANCE MECHANOSENSITIVE CHANNEL"/>
    <property type="match status" value="1"/>
</dbReference>
<dbReference type="Gene3D" id="1.10.287.1260">
    <property type="match status" value="1"/>
</dbReference>
<keyword evidence="1" id="KW-0812">Transmembrane</keyword>
<gene>
    <name evidence="3" type="ORF">CM19_08215</name>
</gene>
<name>A0A031LMP4_9CREN</name>
<evidence type="ECO:0000313" key="4">
    <source>
        <dbReference type="Proteomes" id="UP000024332"/>
    </source>
</evidence>
<keyword evidence="4" id="KW-1185">Reference proteome</keyword>
<keyword evidence="1" id="KW-0472">Membrane</keyword>
<dbReference type="SUPFAM" id="SSF50182">
    <property type="entry name" value="Sm-like ribonucleoproteins"/>
    <property type="match status" value="1"/>
</dbReference>
<sequence length="297" mass="32619">MSYQQKTIKIILFLISLAVLLVILHFLTRYFSSYYPPIIPYLRYVNLGIDATIAGIGGYYIIRMLKRSILDPILLKRVEKSTARTIELFINILFYSILLLIVLATLGVNLTGAAIGGAVGGIAIGLAAQTVLSNVLSGVMVTGGKTLRPGDPVSLSSWIWGSPIVGETTTVGILFTEVKTTNGNIVKIPNSAFLGNTVFTKLESDNSLIYSFLVSINADVPAEQVLEKASAYIKDNLSKRKASFEAYFSAKAGGTNQFTIILHFMELNSFNTLMDIINKSFDKAYWEIKQQGLQQQK</sequence>
<dbReference type="GO" id="GO:0008381">
    <property type="term" value="F:mechanosensitive monoatomic ion channel activity"/>
    <property type="evidence" value="ECO:0007669"/>
    <property type="project" value="InterPro"/>
</dbReference>
<dbReference type="RefSeq" id="WP_048099888.1">
    <property type="nucleotide sequence ID" value="NZ_JFZT01000045.1"/>
</dbReference>
<dbReference type="InterPro" id="IPR010920">
    <property type="entry name" value="LSM_dom_sf"/>
</dbReference>
<evidence type="ECO:0000256" key="1">
    <source>
        <dbReference type="SAM" id="Phobius"/>
    </source>
</evidence>
<dbReference type="EMBL" id="JFZT01000045">
    <property type="protein sequence ID" value="EZQ04690.1"/>
    <property type="molecule type" value="Genomic_DNA"/>
</dbReference>
<dbReference type="Pfam" id="PF00924">
    <property type="entry name" value="MS_channel_2nd"/>
    <property type="match status" value="1"/>
</dbReference>
<feature type="transmembrane region" description="Helical" evidence="1">
    <location>
        <begin position="86"/>
        <end position="108"/>
    </location>
</feature>
<dbReference type="Proteomes" id="UP000024332">
    <property type="component" value="Unassembled WGS sequence"/>
</dbReference>
<dbReference type="InterPro" id="IPR045275">
    <property type="entry name" value="MscS_archaea/bacteria_type"/>
</dbReference>
<keyword evidence="1" id="KW-1133">Transmembrane helix</keyword>
<dbReference type="AlphaFoldDB" id="A0A031LMP4"/>
<dbReference type="InterPro" id="IPR011014">
    <property type="entry name" value="MscS_channel_TM-2"/>
</dbReference>
<dbReference type="PANTHER" id="PTHR30221:SF1">
    <property type="entry name" value="SMALL-CONDUCTANCE MECHANOSENSITIVE CHANNEL"/>
    <property type="match status" value="1"/>
</dbReference>
<feature type="domain" description="Mechanosensitive ion channel MscS" evidence="2">
    <location>
        <begin position="130"/>
        <end position="198"/>
    </location>
</feature>